<feature type="domain" description="ABC transporter" evidence="8">
    <location>
        <begin position="344"/>
        <end position="578"/>
    </location>
</feature>
<dbReference type="Gene3D" id="1.20.1560.10">
    <property type="entry name" value="ABC transporter type 1, transmembrane domain"/>
    <property type="match status" value="1"/>
</dbReference>
<keyword evidence="3" id="KW-0547">Nucleotide-binding</keyword>
<dbReference type="PANTHER" id="PTHR43394">
    <property type="entry name" value="ATP-DEPENDENT PERMEASE MDL1, MITOCHONDRIAL"/>
    <property type="match status" value="1"/>
</dbReference>
<keyword evidence="11" id="KW-1185">Reference proteome</keyword>
<dbReference type="PANTHER" id="PTHR43394:SF1">
    <property type="entry name" value="ATP-BINDING CASSETTE SUB-FAMILY B MEMBER 10, MITOCHONDRIAL"/>
    <property type="match status" value="1"/>
</dbReference>
<feature type="transmembrane region" description="Helical" evidence="7">
    <location>
        <begin position="20"/>
        <end position="42"/>
    </location>
</feature>
<evidence type="ECO:0000256" key="1">
    <source>
        <dbReference type="ARBA" id="ARBA00004651"/>
    </source>
</evidence>
<name>A0ABS1UY24_9PROT</name>
<dbReference type="SUPFAM" id="SSF52540">
    <property type="entry name" value="P-loop containing nucleoside triphosphate hydrolases"/>
    <property type="match status" value="1"/>
</dbReference>
<evidence type="ECO:0000313" key="11">
    <source>
        <dbReference type="Proteomes" id="UP000606490"/>
    </source>
</evidence>
<feature type="transmembrane region" description="Helical" evidence="7">
    <location>
        <begin position="135"/>
        <end position="159"/>
    </location>
</feature>
<evidence type="ECO:0000259" key="9">
    <source>
        <dbReference type="PROSITE" id="PS50929"/>
    </source>
</evidence>
<dbReference type="NCBIfam" id="NF010178">
    <property type="entry name" value="PRK13657.1"/>
    <property type="match status" value="1"/>
</dbReference>
<sequence>MHFIRLYARVLRMLAPDRWVAIGLGIANVAMAGLLFLEPVLFGRVVDVLSHAAGMSRDQVWQAAFALLSLWGAVGLSGIGATVAVSLLADRMAHRNRLSSMHRFFEHVLALPLSFHGDVQSGRLMKVMLVGSDNLFSIWLAFFRDHMSTFVAAIVLLPLTLAMNWRLGLLLLTLVVVFAVITAFVIRQTETAQGRVEMFQSRLAGTAQDALSNVVVVQSFTRMSSEARMFGDIVRQVLDHQFPVLNWWAVVSVLTRAASTLTVIAIFILGTVLHLDGKATVGEIVSFMGFATLLIGKLEGAVAFVSRLVFQAPGIAEFFEVLDARTSVPERPGALSLSRAEGAVVFERVGFAYPGGPLILSDVEFTAPPGRTIALVGQTGAGKSTAMALLQRLWDPVAGRVTLDGHDLRDITLDSLRRNVGVVFQESMLFNRTIKDNLLVGRPDATQPEIERACQMAEAHDFIMRQPKGYDTLVGERGASLSGGQRQRLAIARALLKDPPVLILDEATSALDAATEARVQRALKALMAGRTTFIIAHRLSTVRDADEILVFDGGRIAERGTFDELVRLGGRFAELVKTQLTASAPLETAAGAVKAAE</sequence>
<evidence type="ECO:0000256" key="4">
    <source>
        <dbReference type="ARBA" id="ARBA00022840"/>
    </source>
</evidence>
<evidence type="ECO:0000313" key="10">
    <source>
        <dbReference type="EMBL" id="MBL6454374.1"/>
    </source>
</evidence>
<dbReference type="CDD" id="cd03249">
    <property type="entry name" value="ABC_MTABC3_MDL1_MDL2"/>
    <property type="match status" value="1"/>
</dbReference>
<dbReference type="PROSITE" id="PS50893">
    <property type="entry name" value="ABC_TRANSPORTER_2"/>
    <property type="match status" value="1"/>
</dbReference>
<reference evidence="10 11" key="1">
    <citation type="submission" date="2021-01" db="EMBL/GenBank/DDBJ databases">
        <title>Belnapia mucosa sp. nov. and Belnapia arida sp. nov., isolated from the Tabernas Desert (Almeria, Spain).</title>
        <authorList>
            <person name="Molina-Menor E."/>
            <person name="Vidal-Verdu A."/>
            <person name="Calonge A."/>
            <person name="Satari L."/>
            <person name="Pereto Magraner J."/>
            <person name="Porcar Miralles M."/>
        </authorList>
    </citation>
    <scope>NUCLEOTIDE SEQUENCE [LARGE SCALE GENOMIC DNA]</scope>
    <source>
        <strain evidence="10 11">T6</strain>
    </source>
</reference>
<feature type="transmembrane region" description="Helical" evidence="7">
    <location>
        <begin position="165"/>
        <end position="186"/>
    </location>
</feature>
<evidence type="ECO:0000256" key="2">
    <source>
        <dbReference type="ARBA" id="ARBA00022692"/>
    </source>
</evidence>
<dbReference type="Proteomes" id="UP000606490">
    <property type="component" value="Unassembled WGS sequence"/>
</dbReference>
<dbReference type="Pfam" id="PF00005">
    <property type="entry name" value="ABC_tran"/>
    <property type="match status" value="1"/>
</dbReference>
<dbReference type="PROSITE" id="PS50929">
    <property type="entry name" value="ABC_TM1F"/>
    <property type="match status" value="1"/>
</dbReference>
<dbReference type="InterPro" id="IPR027417">
    <property type="entry name" value="P-loop_NTPase"/>
</dbReference>
<dbReference type="EMBL" id="JAEUXJ010000001">
    <property type="protein sequence ID" value="MBL6454374.1"/>
    <property type="molecule type" value="Genomic_DNA"/>
</dbReference>
<dbReference type="InterPro" id="IPR036640">
    <property type="entry name" value="ABC1_TM_sf"/>
</dbReference>
<protein>
    <submittedName>
        <fullName evidence="10">Glucan ABC transporter ATP-binding protein/ permease</fullName>
    </submittedName>
</protein>
<comment type="subcellular location">
    <subcellularLocation>
        <location evidence="1">Cell membrane</location>
        <topology evidence="1">Multi-pass membrane protein</topology>
    </subcellularLocation>
</comment>
<feature type="domain" description="ABC transmembrane type-1" evidence="9">
    <location>
        <begin position="22"/>
        <end position="308"/>
    </location>
</feature>
<keyword evidence="5 7" id="KW-1133">Transmembrane helix</keyword>
<dbReference type="PROSITE" id="PS00211">
    <property type="entry name" value="ABC_TRANSPORTER_1"/>
    <property type="match status" value="1"/>
</dbReference>
<evidence type="ECO:0000259" key="8">
    <source>
        <dbReference type="PROSITE" id="PS50893"/>
    </source>
</evidence>
<gene>
    <name evidence="10" type="ORF">JMJ55_03495</name>
</gene>
<dbReference type="Pfam" id="PF00664">
    <property type="entry name" value="ABC_membrane"/>
    <property type="match status" value="1"/>
</dbReference>
<dbReference type="InterPro" id="IPR003439">
    <property type="entry name" value="ABC_transporter-like_ATP-bd"/>
</dbReference>
<dbReference type="RefSeq" id="WP_202824081.1">
    <property type="nucleotide sequence ID" value="NZ_JAEUXJ010000001.1"/>
</dbReference>
<proteinExistence type="predicted"/>
<dbReference type="InterPro" id="IPR039421">
    <property type="entry name" value="Type_1_exporter"/>
</dbReference>
<keyword evidence="4 10" id="KW-0067">ATP-binding</keyword>
<feature type="transmembrane region" description="Helical" evidence="7">
    <location>
        <begin position="245"/>
        <end position="272"/>
    </location>
</feature>
<dbReference type="SUPFAM" id="SSF90123">
    <property type="entry name" value="ABC transporter transmembrane region"/>
    <property type="match status" value="1"/>
</dbReference>
<dbReference type="Gene3D" id="3.40.50.300">
    <property type="entry name" value="P-loop containing nucleotide triphosphate hydrolases"/>
    <property type="match status" value="1"/>
</dbReference>
<feature type="transmembrane region" description="Helical" evidence="7">
    <location>
        <begin position="62"/>
        <end position="89"/>
    </location>
</feature>
<evidence type="ECO:0000256" key="6">
    <source>
        <dbReference type="ARBA" id="ARBA00023136"/>
    </source>
</evidence>
<organism evidence="10 11">
    <name type="scientific">Belnapia mucosa</name>
    <dbReference type="NCBI Taxonomy" id="2804532"/>
    <lineage>
        <taxon>Bacteria</taxon>
        <taxon>Pseudomonadati</taxon>
        <taxon>Pseudomonadota</taxon>
        <taxon>Alphaproteobacteria</taxon>
        <taxon>Acetobacterales</taxon>
        <taxon>Roseomonadaceae</taxon>
        <taxon>Belnapia</taxon>
    </lineage>
</organism>
<dbReference type="InterPro" id="IPR011527">
    <property type="entry name" value="ABC1_TM_dom"/>
</dbReference>
<dbReference type="InterPro" id="IPR017871">
    <property type="entry name" value="ABC_transporter-like_CS"/>
</dbReference>
<keyword evidence="6 7" id="KW-0472">Membrane</keyword>
<dbReference type="GO" id="GO:0005524">
    <property type="term" value="F:ATP binding"/>
    <property type="evidence" value="ECO:0007669"/>
    <property type="project" value="UniProtKB-KW"/>
</dbReference>
<accession>A0ABS1UY24</accession>
<feature type="transmembrane region" description="Helical" evidence="7">
    <location>
        <begin position="284"/>
        <end position="305"/>
    </location>
</feature>
<keyword evidence="2 7" id="KW-0812">Transmembrane</keyword>
<evidence type="ECO:0000256" key="7">
    <source>
        <dbReference type="SAM" id="Phobius"/>
    </source>
</evidence>
<evidence type="ECO:0000256" key="3">
    <source>
        <dbReference type="ARBA" id="ARBA00022741"/>
    </source>
</evidence>
<dbReference type="InterPro" id="IPR003593">
    <property type="entry name" value="AAA+_ATPase"/>
</dbReference>
<comment type="caution">
    <text evidence="10">The sequence shown here is derived from an EMBL/GenBank/DDBJ whole genome shotgun (WGS) entry which is preliminary data.</text>
</comment>
<dbReference type="SMART" id="SM00382">
    <property type="entry name" value="AAA"/>
    <property type="match status" value="1"/>
</dbReference>
<dbReference type="CDD" id="cd18562">
    <property type="entry name" value="ABC_6TM_NdvA_beta-glucan_exporter_like"/>
    <property type="match status" value="1"/>
</dbReference>
<evidence type="ECO:0000256" key="5">
    <source>
        <dbReference type="ARBA" id="ARBA00022989"/>
    </source>
</evidence>